<dbReference type="EMBL" id="JAHSPG010000004">
    <property type="protein sequence ID" value="MBV4357365.1"/>
    <property type="molecule type" value="Genomic_DNA"/>
</dbReference>
<dbReference type="PROSITE" id="PS51257">
    <property type="entry name" value="PROKAR_LIPOPROTEIN"/>
    <property type="match status" value="1"/>
</dbReference>
<proteinExistence type="predicted"/>
<reference evidence="2" key="1">
    <citation type="submission" date="2021-06" db="EMBL/GenBank/DDBJ databases">
        <authorList>
            <person name="Huq M.A."/>
        </authorList>
    </citation>
    <scope>NUCLEOTIDE SEQUENCE</scope>
    <source>
        <strain evidence="2">MAH-26</strain>
    </source>
</reference>
<feature type="signal peptide" evidence="1">
    <location>
        <begin position="1"/>
        <end position="20"/>
    </location>
</feature>
<dbReference type="Proteomes" id="UP000812270">
    <property type="component" value="Unassembled WGS sequence"/>
</dbReference>
<sequence length="176" mass="19491">MSNKLNVTFFLIFFLCTFLACSNNSQDTSNEKSNKANTSQTEVYIKNISAASLYQPLSEKGFSIDKQLGDHVMFVDCDKTTAISSEHVRISGDAPEKIVEIRASFTNTSTTKTDEAAKQFLGFIATLPYENAAPDQARSWIEGNISKNAKTTINGVNFEMFANLKNIRTLLITPVK</sequence>
<evidence type="ECO:0000256" key="1">
    <source>
        <dbReference type="SAM" id="SignalP"/>
    </source>
</evidence>
<dbReference type="RefSeq" id="WP_217791008.1">
    <property type="nucleotide sequence ID" value="NZ_JAHSPG010000004.1"/>
</dbReference>
<organism evidence="2 3">
    <name type="scientific">Pinibacter aurantiacus</name>
    <dbReference type="NCBI Taxonomy" id="2851599"/>
    <lineage>
        <taxon>Bacteria</taxon>
        <taxon>Pseudomonadati</taxon>
        <taxon>Bacteroidota</taxon>
        <taxon>Chitinophagia</taxon>
        <taxon>Chitinophagales</taxon>
        <taxon>Chitinophagaceae</taxon>
        <taxon>Pinibacter</taxon>
    </lineage>
</organism>
<evidence type="ECO:0000313" key="3">
    <source>
        <dbReference type="Proteomes" id="UP000812270"/>
    </source>
</evidence>
<gene>
    <name evidence="2" type="ORF">KTO63_09420</name>
</gene>
<name>A0A9E2SBE2_9BACT</name>
<evidence type="ECO:0000313" key="2">
    <source>
        <dbReference type="EMBL" id="MBV4357365.1"/>
    </source>
</evidence>
<protein>
    <submittedName>
        <fullName evidence="2">Uncharacterized protein</fullName>
    </submittedName>
</protein>
<comment type="caution">
    <text evidence="2">The sequence shown here is derived from an EMBL/GenBank/DDBJ whole genome shotgun (WGS) entry which is preliminary data.</text>
</comment>
<feature type="chain" id="PRO_5038650778" evidence="1">
    <location>
        <begin position="21"/>
        <end position="176"/>
    </location>
</feature>
<keyword evidence="3" id="KW-1185">Reference proteome</keyword>
<accession>A0A9E2SBE2</accession>
<keyword evidence="1" id="KW-0732">Signal</keyword>
<dbReference type="AlphaFoldDB" id="A0A9E2SBE2"/>